<dbReference type="Proteomes" id="UP001058514">
    <property type="component" value="Chromosome"/>
</dbReference>
<sequence length="293" mass="32097">MRQVTLAATQMACSWDIDKNIDKAEALVTRAAEAGAQVILLQELFETPYFCLEQSTDHFPIACSPDQSQVVQHFASLARKLGVVLPISYYEEAGLARYNSLAIADADGTILANYRKTHIPQAPGYEEKFYFSPGDSGFQVVETRFGRIGCGICWDQWFPETARCLALQGAEILLFPTAIGSEPNNPELDSSGHWQRTMQGHAAANMIPVVASNRVGREQDGNTAGVFYGTSFIAGCTGEILAEAGRTEETFITAAVDLDAAARYRSAWGVFRDRRPHMYGALHTLDGKTGTMR</sequence>
<evidence type="ECO:0000259" key="3">
    <source>
        <dbReference type="PROSITE" id="PS50263"/>
    </source>
</evidence>
<keyword evidence="1 4" id="KW-0378">Hydrolase</keyword>
<dbReference type="InterPro" id="IPR003010">
    <property type="entry name" value="C-N_Hydrolase"/>
</dbReference>
<dbReference type="EMBL" id="CP081051">
    <property type="protein sequence ID" value="UWQ41586.1"/>
    <property type="molecule type" value="Genomic_DNA"/>
</dbReference>
<accession>A0ABY5WJH2</accession>
<evidence type="ECO:0000313" key="4">
    <source>
        <dbReference type="EMBL" id="UWQ41586.1"/>
    </source>
</evidence>
<dbReference type="InterPro" id="IPR050345">
    <property type="entry name" value="Aliph_Amidase/BUP"/>
</dbReference>
<dbReference type="NCBIfam" id="TIGR03381">
    <property type="entry name" value="agmatine_aguB"/>
    <property type="match status" value="1"/>
</dbReference>
<dbReference type="PROSITE" id="PS50263">
    <property type="entry name" value="CN_HYDROLASE"/>
    <property type="match status" value="1"/>
</dbReference>
<keyword evidence="5" id="KW-1185">Reference proteome</keyword>
<gene>
    <name evidence="4" type="primary">aguB</name>
    <name evidence="4" type="ORF">K3718_00380</name>
</gene>
<reference evidence="4" key="1">
    <citation type="submission" date="2021-08" db="EMBL/GenBank/DDBJ databases">
        <authorList>
            <person name="Nwanade C."/>
            <person name="Wang M."/>
            <person name="Masoudi A."/>
            <person name="Yu Z."/>
            <person name="Liu J."/>
        </authorList>
    </citation>
    <scope>NUCLEOTIDE SEQUENCE</scope>
    <source>
        <strain evidence="4">S166</strain>
    </source>
</reference>
<dbReference type="InterPro" id="IPR036526">
    <property type="entry name" value="C-N_Hydrolase_sf"/>
</dbReference>
<protein>
    <submittedName>
        <fullName evidence="4">N-carbamoylputrescine amidase</fullName>
        <ecNumber evidence="4">3.5.1.53</ecNumber>
    </submittedName>
</protein>
<dbReference type="GO" id="GO:0050126">
    <property type="term" value="F:N-carbamoylputrescine amidase activity"/>
    <property type="evidence" value="ECO:0007669"/>
    <property type="project" value="UniProtKB-EC"/>
</dbReference>
<comment type="similarity">
    <text evidence="2">Belongs to the carbon-nitrogen hydrolase superfamily.</text>
</comment>
<dbReference type="RefSeq" id="WP_259964619.1">
    <property type="nucleotide sequence ID" value="NZ_CP081051.1"/>
</dbReference>
<feature type="domain" description="CN hydrolase" evidence="3">
    <location>
        <begin position="4"/>
        <end position="258"/>
    </location>
</feature>
<evidence type="ECO:0000256" key="2">
    <source>
        <dbReference type="ARBA" id="ARBA00034122"/>
    </source>
</evidence>
<dbReference type="Gene3D" id="3.60.110.10">
    <property type="entry name" value="Carbon-nitrogen hydrolase"/>
    <property type="match status" value="1"/>
</dbReference>
<evidence type="ECO:0000256" key="1">
    <source>
        <dbReference type="ARBA" id="ARBA00022801"/>
    </source>
</evidence>
<dbReference type="InterPro" id="IPR017755">
    <property type="entry name" value="N-carbamoylputrescine_amidase"/>
</dbReference>
<name>A0ABY5WJH2_9RHOB</name>
<proteinExistence type="inferred from homology"/>
<dbReference type="Pfam" id="PF00795">
    <property type="entry name" value="CN_hydrolase"/>
    <property type="match status" value="1"/>
</dbReference>
<dbReference type="PANTHER" id="PTHR43674">
    <property type="entry name" value="NITRILASE C965.09-RELATED"/>
    <property type="match status" value="1"/>
</dbReference>
<dbReference type="CDD" id="cd07573">
    <property type="entry name" value="CPA"/>
    <property type="match status" value="1"/>
</dbReference>
<dbReference type="PANTHER" id="PTHR43674:SF2">
    <property type="entry name" value="BETA-UREIDOPROPIONASE"/>
    <property type="match status" value="1"/>
</dbReference>
<organism evidence="4 5">
    <name type="scientific">Leisingera aquaemixtae</name>
    <dbReference type="NCBI Taxonomy" id="1396826"/>
    <lineage>
        <taxon>Bacteria</taxon>
        <taxon>Pseudomonadati</taxon>
        <taxon>Pseudomonadota</taxon>
        <taxon>Alphaproteobacteria</taxon>
        <taxon>Rhodobacterales</taxon>
        <taxon>Roseobacteraceae</taxon>
        <taxon>Leisingera</taxon>
    </lineage>
</organism>
<dbReference type="SUPFAM" id="SSF56317">
    <property type="entry name" value="Carbon-nitrogen hydrolase"/>
    <property type="match status" value="1"/>
</dbReference>
<dbReference type="EC" id="3.5.1.53" evidence="4"/>
<evidence type="ECO:0000313" key="5">
    <source>
        <dbReference type="Proteomes" id="UP001058514"/>
    </source>
</evidence>